<proteinExistence type="predicted"/>
<reference evidence="1 2" key="1">
    <citation type="submission" date="2024-03" db="EMBL/GenBank/DDBJ databases">
        <title>The Genome Sequence of Enterococcus sp. DIV2402.</title>
        <authorList>
            <consortium name="The Broad Institute Genomics Platform"/>
            <consortium name="The Broad Institute Microbial Omics Core"/>
            <consortium name="The Broad Institute Genomic Center for Infectious Diseases"/>
            <person name="Earl A."/>
            <person name="Manson A."/>
            <person name="Gilmore M."/>
            <person name="Schwartman J."/>
            <person name="Shea T."/>
            <person name="Abouelleil A."/>
            <person name="Cao P."/>
            <person name="Chapman S."/>
            <person name="Cusick C."/>
            <person name="Young S."/>
            <person name="Neafsey D."/>
            <person name="Nusbaum C."/>
            <person name="Birren B."/>
        </authorList>
    </citation>
    <scope>NUCLEOTIDE SEQUENCE [LARGE SCALE GENOMIC DNA]</scope>
    <source>
        <strain evidence="1 2">DIV2402</strain>
    </source>
</reference>
<organism evidence="1 2">
    <name type="scientific">Candidatus Enterococcus lowellii</name>
    <dbReference type="NCBI Taxonomy" id="2230877"/>
    <lineage>
        <taxon>Bacteria</taxon>
        <taxon>Bacillati</taxon>
        <taxon>Bacillota</taxon>
        <taxon>Bacilli</taxon>
        <taxon>Lactobacillales</taxon>
        <taxon>Enterococcaceae</taxon>
        <taxon>Enterococcus</taxon>
    </lineage>
</organism>
<accession>A0ABZ2STS4</accession>
<dbReference type="InterPro" id="IPR000801">
    <property type="entry name" value="Esterase-like"/>
</dbReference>
<dbReference type="InterPro" id="IPR050583">
    <property type="entry name" value="Mycobacterial_A85_antigen"/>
</dbReference>
<gene>
    <name evidence="1" type="ORF">DOK78_002152</name>
</gene>
<dbReference type="Proteomes" id="UP000664701">
    <property type="component" value="Chromosome"/>
</dbReference>
<evidence type="ECO:0008006" key="3">
    <source>
        <dbReference type="Google" id="ProtNLM"/>
    </source>
</evidence>
<dbReference type="PANTHER" id="PTHR48098:SF6">
    <property type="entry name" value="FERRI-BACILLIBACTIN ESTERASE BESA"/>
    <property type="match status" value="1"/>
</dbReference>
<sequence>MIEKFEYYFPLKKTTKKIHVYLPNDYLDSEERYPVMYMYDGHNLFNDQDATYGTSWGLEDFLEQYDKPMMIVGIECSHNGNERLDEYCPYSIETSFFGAMNGYGDELMDWVVHELKPFIDENYRTYPFREATAIGGSSMGGLMAFYSVVAYNHYFSKAACLSPSISLCMNQLKEEWTRHTISPDTRVYFSFGEREIAGRESALDDVGYFNDCLVAIGGTSYIHIQKNGGHNEMTWRQQDQLFMDVLWK</sequence>
<dbReference type="Gene3D" id="3.40.50.1820">
    <property type="entry name" value="alpha/beta hydrolase"/>
    <property type="match status" value="1"/>
</dbReference>
<dbReference type="EMBL" id="CP147251">
    <property type="protein sequence ID" value="WYJ77514.1"/>
    <property type="molecule type" value="Genomic_DNA"/>
</dbReference>
<dbReference type="PANTHER" id="PTHR48098">
    <property type="entry name" value="ENTEROCHELIN ESTERASE-RELATED"/>
    <property type="match status" value="1"/>
</dbReference>
<dbReference type="InterPro" id="IPR029058">
    <property type="entry name" value="AB_hydrolase_fold"/>
</dbReference>
<name>A0ABZ2STS4_9ENTE</name>
<dbReference type="SUPFAM" id="SSF53474">
    <property type="entry name" value="alpha/beta-Hydrolases"/>
    <property type="match status" value="1"/>
</dbReference>
<evidence type="ECO:0000313" key="2">
    <source>
        <dbReference type="Proteomes" id="UP000664701"/>
    </source>
</evidence>
<evidence type="ECO:0000313" key="1">
    <source>
        <dbReference type="EMBL" id="WYJ77514.1"/>
    </source>
</evidence>
<keyword evidence="2" id="KW-1185">Reference proteome</keyword>
<protein>
    <recommendedName>
        <fullName evidence="3">Carbohydrate esterase</fullName>
    </recommendedName>
</protein>
<dbReference type="RefSeq" id="WP_207940364.1">
    <property type="nucleotide sequence ID" value="NZ_CP147251.1"/>
</dbReference>
<dbReference type="Pfam" id="PF00756">
    <property type="entry name" value="Esterase"/>
    <property type="match status" value="1"/>
</dbReference>